<dbReference type="Proteomes" id="UP000176355">
    <property type="component" value="Unassembled WGS sequence"/>
</dbReference>
<gene>
    <name evidence="1" type="ORF">A3G03_02615</name>
</gene>
<dbReference type="STRING" id="1802333.A3G03_02615"/>
<dbReference type="AlphaFoldDB" id="A0A1G2P834"/>
<proteinExistence type="predicted"/>
<comment type="caution">
    <text evidence="1">The sequence shown here is derived from an EMBL/GenBank/DDBJ whole genome shotgun (WGS) entry which is preliminary data.</text>
</comment>
<reference evidence="1 2" key="1">
    <citation type="journal article" date="2016" name="Nat. Commun.">
        <title>Thousands of microbial genomes shed light on interconnected biogeochemical processes in an aquifer system.</title>
        <authorList>
            <person name="Anantharaman K."/>
            <person name="Brown C.T."/>
            <person name="Hug L.A."/>
            <person name="Sharon I."/>
            <person name="Castelle C.J."/>
            <person name="Probst A.J."/>
            <person name="Thomas B.C."/>
            <person name="Singh A."/>
            <person name="Wilkins M.J."/>
            <person name="Karaoz U."/>
            <person name="Brodie E.L."/>
            <person name="Williams K.H."/>
            <person name="Hubbard S.S."/>
            <person name="Banfield J.F."/>
        </authorList>
    </citation>
    <scope>NUCLEOTIDE SEQUENCE [LARGE SCALE GENOMIC DNA]</scope>
</reference>
<organism evidence="1 2">
    <name type="scientific">Candidatus Taylorbacteria bacterium RIFCSPLOWO2_12_FULL_44_15c</name>
    <dbReference type="NCBI Taxonomy" id="1802333"/>
    <lineage>
        <taxon>Bacteria</taxon>
        <taxon>Candidatus Tayloriibacteriota</taxon>
    </lineage>
</organism>
<evidence type="ECO:0000313" key="2">
    <source>
        <dbReference type="Proteomes" id="UP000176355"/>
    </source>
</evidence>
<accession>A0A1G2P834</accession>
<evidence type="ECO:0000313" key="1">
    <source>
        <dbReference type="EMBL" id="OHA43721.1"/>
    </source>
</evidence>
<protein>
    <submittedName>
        <fullName evidence="1">Uncharacterized protein</fullName>
    </submittedName>
</protein>
<sequence length="202" mass="22452">MLSTLLVIVIFAALAAAVWYFADSSKKRSDLSVDLRSDLSNPELSKIYSNADTIPEPEQKKLDLPKTFRHESAGFSFSYPDSFSVSRLSASAEGAGETIVVQDSKRQAGFQIHLEPYDDPDTDITVERLGRDIPEMVVKEPQEVLIGGASSGNQISTGLAWVAEDTGTREIWFIFRGTLYQLTSPLSNDTLLQRVLTTWRFE</sequence>
<dbReference type="EMBL" id="MHSL01000019">
    <property type="protein sequence ID" value="OHA43721.1"/>
    <property type="molecule type" value="Genomic_DNA"/>
</dbReference>
<name>A0A1G2P834_9BACT</name>